<evidence type="ECO:0000313" key="3">
    <source>
        <dbReference type="Proteomes" id="UP000193986"/>
    </source>
</evidence>
<accession>A0A1Y2B969</accession>
<dbReference type="EMBL" id="MCFC01000015">
    <property type="protein sequence ID" value="ORY31388.1"/>
    <property type="molecule type" value="Genomic_DNA"/>
</dbReference>
<gene>
    <name evidence="2" type="ORF">BCR39DRAFT_526393</name>
</gene>
<reference evidence="2 3" key="1">
    <citation type="submission" date="2016-07" db="EMBL/GenBank/DDBJ databases">
        <title>Pervasive Adenine N6-methylation of Active Genes in Fungi.</title>
        <authorList>
            <consortium name="DOE Joint Genome Institute"/>
            <person name="Mondo S.J."/>
            <person name="Dannebaum R.O."/>
            <person name="Kuo R.C."/>
            <person name="Labutti K."/>
            <person name="Haridas S."/>
            <person name="Kuo A."/>
            <person name="Salamov A."/>
            <person name="Ahrendt S.R."/>
            <person name="Lipzen A."/>
            <person name="Sullivan W."/>
            <person name="Andreopoulos W.B."/>
            <person name="Clum A."/>
            <person name="Lindquist E."/>
            <person name="Daum C."/>
            <person name="Ramamoorthy G.K."/>
            <person name="Gryganskyi A."/>
            <person name="Culley D."/>
            <person name="Magnuson J.K."/>
            <person name="James T.Y."/>
            <person name="O'Malley M.A."/>
            <person name="Stajich J.E."/>
            <person name="Spatafora J.W."/>
            <person name="Visel A."/>
            <person name="Grigoriev I.V."/>
        </authorList>
    </citation>
    <scope>NUCLEOTIDE SEQUENCE [LARGE SCALE GENOMIC DNA]</scope>
    <source>
        <strain evidence="2 3">68-887.2</strain>
    </source>
</reference>
<dbReference type="Proteomes" id="UP000193986">
    <property type="component" value="Unassembled WGS sequence"/>
</dbReference>
<feature type="compositionally biased region" description="Polar residues" evidence="1">
    <location>
        <begin position="187"/>
        <end position="202"/>
    </location>
</feature>
<proteinExistence type="predicted"/>
<dbReference type="InParanoid" id="A0A1Y2B969"/>
<feature type="compositionally biased region" description="Low complexity" evidence="1">
    <location>
        <begin position="171"/>
        <end position="185"/>
    </location>
</feature>
<organism evidence="2 3">
    <name type="scientific">Naematelia encephala</name>
    <dbReference type="NCBI Taxonomy" id="71784"/>
    <lineage>
        <taxon>Eukaryota</taxon>
        <taxon>Fungi</taxon>
        <taxon>Dikarya</taxon>
        <taxon>Basidiomycota</taxon>
        <taxon>Agaricomycotina</taxon>
        <taxon>Tremellomycetes</taxon>
        <taxon>Tremellales</taxon>
        <taxon>Naemateliaceae</taxon>
        <taxon>Naematelia</taxon>
    </lineage>
</organism>
<comment type="caution">
    <text evidence="2">The sequence shown here is derived from an EMBL/GenBank/DDBJ whole genome shotgun (WGS) entry which is preliminary data.</text>
</comment>
<keyword evidence="3" id="KW-1185">Reference proteome</keyword>
<name>A0A1Y2B969_9TREE</name>
<sequence>MIQEGFFRSKRIDRVISTIRPGSNLSMIMTIQTALTAPERLNADIEEFLLPVATTFLNANAFLDGETGYWGPLPYKGDSDVTLSFPVAKDLGIPKWSMVTYFPPPVSDSAVGAEAGPSERSRSPVLTAVAMGGSAGSFSGQVSSAAITRASTSGSNVPTFREGIEGLNAASSRGPSSVPGSSCGPRNASTLAAPQTENANHSGLTSFMTDEMLNAMEMGLLLPREISQDKTEASQTTTGYAIEKNTDAVQLICPGVDASEWKEYSWSGVWPDARTALQNTNEDDTDAVRLISPGAKEFGEVSEQERYNWSGVWDPMVSSWSFHEQT</sequence>
<evidence type="ECO:0000256" key="1">
    <source>
        <dbReference type="SAM" id="MobiDB-lite"/>
    </source>
</evidence>
<feature type="region of interest" description="Disordered" evidence="1">
    <location>
        <begin position="168"/>
        <end position="202"/>
    </location>
</feature>
<evidence type="ECO:0000313" key="2">
    <source>
        <dbReference type="EMBL" id="ORY31388.1"/>
    </source>
</evidence>
<dbReference type="AlphaFoldDB" id="A0A1Y2B969"/>
<protein>
    <submittedName>
        <fullName evidence="2">Uncharacterized protein</fullName>
    </submittedName>
</protein>